<evidence type="ECO:0000313" key="2">
    <source>
        <dbReference type="Proteomes" id="UP000067711"/>
    </source>
</evidence>
<evidence type="ECO:0000313" key="1">
    <source>
        <dbReference type="EMBL" id="AOJ09929.1"/>
    </source>
</evidence>
<dbReference type="EMBL" id="CP013389">
    <property type="protein sequence ID" value="AOJ09929.1"/>
    <property type="molecule type" value="Genomic_DNA"/>
</dbReference>
<proteinExistence type="predicted"/>
<protein>
    <submittedName>
        <fullName evidence="1">Uncharacterized protein</fullName>
    </submittedName>
</protein>
<organism evidence="1 2">
    <name type="scientific">Burkholderia mayonis</name>
    <dbReference type="NCBI Taxonomy" id="1385591"/>
    <lineage>
        <taxon>Bacteria</taxon>
        <taxon>Pseudomonadati</taxon>
        <taxon>Pseudomonadota</taxon>
        <taxon>Betaproteobacteria</taxon>
        <taxon>Burkholderiales</taxon>
        <taxon>Burkholderiaceae</taxon>
        <taxon>Burkholderia</taxon>
        <taxon>pseudomallei group</taxon>
    </lineage>
</organism>
<reference evidence="1 2" key="1">
    <citation type="submission" date="2015-12" db="EMBL/GenBank/DDBJ databases">
        <title>Diversity of Burkholderia near neighbor genomes.</title>
        <authorList>
            <person name="Sahl J."/>
            <person name="Wagner D."/>
            <person name="Keim P."/>
        </authorList>
    </citation>
    <scope>NUCLEOTIDE SEQUENCE [LARGE SCALE GENOMIC DNA]</scope>
    <source>
        <strain evidence="1 2">BDU8</strain>
    </source>
</reference>
<dbReference type="AlphaFoldDB" id="A0A1B4G1Y6"/>
<gene>
    <name evidence="1" type="ORF">WS71_21920</name>
</gene>
<name>A0A1B4G1Y6_9BURK</name>
<accession>A0A1B4G1Y6</accession>
<dbReference type="Proteomes" id="UP000067711">
    <property type="component" value="Chromosome 1"/>
</dbReference>
<sequence length="59" mass="6112">MRRNTSLPVTARHTASVAIERDGAIANCIVSTPRIKSTPYAAESNAAAARIQSGARSSG</sequence>